<keyword evidence="2" id="KW-1185">Reference proteome</keyword>
<accession>A0ABW5VG94</accession>
<organism evidence="1 2">
    <name type="scientific">Arenibacter antarcticus</name>
    <dbReference type="NCBI Taxonomy" id="2040469"/>
    <lineage>
        <taxon>Bacteria</taxon>
        <taxon>Pseudomonadati</taxon>
        <taxon>Bacteroidota</taxon>
        <taxon>Flavobacteriia</taxon>
        <taxon>Flavobacteriales</taxon>
        <taxon>Flavobacteriaceae</taxon>
        <taxon>Arenibacter</taxon>
    </lineage>
</organism>
<comment type="caution">
    <text evidence="1">The sequence shown here is derived from an EMBL/GenBank/DDBJ whole genome shotgun (WGS) entry which is preliminary data.</text>
</comment>
<dbReference type="RefSeq" id="WP_251808006.1">
    <property type="nucleotide sequence ID" value="NZ_CP166679.1"/>
</dbReference>
<protein>
    <submittedName>
        <fullName evidence="1">RteC domain-containing protein</fullName>
    </submittedName>
</protein>
<dbReference type="EMBL" id="JBHUOK010000021">
    <property type="protein sequence ID" value="MFD2789290.1"/>
    <property type="molecule type" value="Genomic_DNA"/>
</dbReference>
<evidence type="ECO:0000313" key="2">
    <source>
        <dbReference type="Proteomes" id="UP001597532"/>
    </source>
</evidence>
<gene>
    <name evidence="1" type="ORF">ACFS1K_05935</name>
</gene>
<evidence type="ECO:0000313" key="1">
    <source>
        <dbReference type="EMBL" id="MFD2789290.1"/>
    </source>
</evidence>
<sequence>MDWLRSHIEIKSGLIKIEESFLNKIVSYNKAISYCQNILEQYRSAVVSEGFPDESAEIRFFKNEKPFIMGQLLRFTHQLTFELDFAKIAYASNESIILQKILEVNTFLSHHRDIVLYIELENQELDAQYFLRKNKGFYTYPGPHGFSFDPEFSSSHDGLLAHIVGYQGFLQFLQQKLNISSSYPNKSLPKIAWTESKVALTELAFALFYSGAINQGKATLKSIIRALEQVTGVDLGDYHHTSVRFRNRSQPTKFMDKLTRSLENWMADLDD</sequence>
<dbReference type="Pfam" id="PF09357">
    <property type="entry name" value="RteC"/>
    <property type="match status" value="1"/>
</dbReference>
<reference evidence="2" key="1">
    <citation type="journal article" date="2019" name="Int. J. Syst. Evol. Microbiol.">
        <title>The Global Catalogue of Microorganisms (GCM) 10K type strain sequencing project: providing services to taxonomists for standard genome sequencing and annotation.</title>
        <authorList>
            <consortium name="The Broad Institute Genomics Platform"/>
            <consortium name="The Broad Institute Genome Sequencing Center for Infectious Disease"/>
            <person name="Wu L."/>
            <person name="Ma J."/>
        </authorList>
    </citation>
    <scope>NUCLEOTIDE SEQUENCE [LARGE SCALE GENOMIC DNA]</scope>
    <source>
        <strain evidence="2">KCTC 52924</strain>
    </source>
</reference>
<dbReference type="InterPro" id="IPR018534">
    <property type="entry name" value="Tet_reg_excision_RteC"/>
</dbReference>
<proteinExistence type="predicted"/>
<dbReference type="Proteomes" id="UP001597532">
    <property type="component" value="Unassembled WGS sequence"/>
</dbReference>
<name>A0ABW5VG94_9FLAO</name>